<protein>
    <submittedName>
        <fullName evidence="2">Pilus assembly protein PilZ</fullName>
    </submittedName>
</protein>
<proteinExistence type="predicted"/>
<organism evidence="2 3">
    <name type="scientific">Shewanella glacialipiscicola</name>
    <dbReference type="NCBI Taxonomy" id="614069"/>
    <lineage>
        <taxon>Bacteria</taxon>
        <taxon>Pseudomonadati</taxon>
        <taxon>Pseudomonadota</taxon>
        <taxon>Gammaproteobacteria</taxon>
        <taxon>Alteromonadales</taxon>
        <taxon>Shewanellaceae</taxon>
        <taxon>Shewanella</taxon>
    </lineage>
</organism>
<dbReference type="Proteomes" id="UP001157046">
    <property type="component" value="Unassembled WGS sequence"/>
</dbReference>
<evidence type="ECO:0000259" key="1">
    <source>
        <dbReference type="Pfam" id="PF07238"/>
    </source>
</evidence>
<evidence type="ECO:0000313" key="3">
    <source>
        <dbReference type="Proteomes" id="UP001157046"/>
    </source>
</evidence>
<sequence>MMETQTIGFEEKRTSLRVDMEAERIVLNWVDAQGEPQTDEGVCIDLARRGLLFDYKKSFALGELVEVTFNANTRQQNTIKGQVCRCAKCHEQSYHIAIQLL</sequence>
<accession>A0ABQ6J0B7</accession>
<dbReference type="Pfam" id="PF07238">
    <property type="entry name" value="PilZ"/>
    <property type="match status" value="1"/>
</dbReference>
<feature type="domain" description="PilZ" evidence="1">
    <location>
        <begin position="40"/>
        <end position="99"/>
    </location>
</feature>
<dbReference type="InterPro" id="IPR009875">
    <property type="entry name" value="PilZ_domain"/>
</dbReference>
<comment type="caution">
    <text evidence="2">The sequence shown here is derived from an EMBL/GenBank/DDBJ whole genome shotgun (WGS) entry which is preliminary data.</text>
</comment>
<gene>
    <name evidence="2" type="ORF">GCM10025855_11140</name>
</gene>
<evidence type="ECO:0000313" key="2">
    <source>
        <dbReference type="EMBL" id="GMA81581.1"/>
    </source>
</evidence>
<name>A0ABQ6J0B7_9GAMM</name>
<reference evidence="3" key="1">
    <citation type="journal article" date="2019" name="Int. J. Syst. Evol. Microbiol.">
        <title>The Global Catalogue of Microorganisms (GCM) 10K type strain sequencing project: providing services to taxonomists for standard genome sequencing and annotation.</title>
        <authorList>
            <consortium name="The Broad Institute Genomics Platform"/>
            <consortium name="The Broad Institute Genome Sequencing Center for Infectious Disease"/>
            <person name="Wu L."/>
            <person name="Ma J."/>
        </authorList>
    </citation>
    <scope>NUCLEOTIDE SEQUENCE [LARGE SCALE GENOMIC DNA]</scope>
    <source>
        <strain evidence="3">NBRC 102030</strain>
    </source>
</reference>
<dbReference type="EMBL" id="BSUY01000001">
    <property type="protein sequence ID" value="GMA81581.1"/>
    <property type="molecule type" value="Genomic_DNA"/>
</dbReference>
<keyword evidence="3" id="KW-1185">Reference proteome</keyword>